<gene>
    <name evidence="1" type="ORF">ELS83_06945</name>
</gene>
<comment type="caution">
    <text evidence="1">The sequence shown here is derived from an EMBL/GenBank/DDBJ whole genome shotgun (WGS) entry which is preliminary data.</text>
</comment>
<name>A0ABX1WTX4_9BACT</name>
<sequence length="124" mass="14511">MSSIFFKNESYKIIGACMEVHNYLGSGFLEIVYKDALEVEFAKRKIPYEREKEYTVQYKGKLLPRKYIADFVVYDRIILEIKAVSAIHENYLAQALNYLAVSKERLALVVNFGESQLKYQRVIK</sequence>
<accession>A0ABX1WTX4</accession>
<dbReference type="EMBL" id="RZNH01000008">
    <property type="protein sequence ID" value="NOU59550.1"/>
    <property type="molecule type" value="Genomic_DNA"/>
</dbReference>
<dbReference type="NCBIfam" id="TIGR04256">
    <property type="entry name" value="GxxExxY"/>
    <property type="match status" value="1"/>
</dbReference>
<dbReference type="Proteomes" id="UP000732105">
    <property type="component" value="Unassembled WGS sequence"/>
</dbReference>
<dbReference type="InterPro" id="IPR026350">
    <property type="entry name" value="GxxExxY"/>
</dbReference>
<proteinExistence type="predicted"/>
<keyword evidence="2" id="KW-1185">Reference proteome</keyword>
<dbReference type="Pfam" id="PF13366">
    <property type="entry name" value="PDDEXK_3"/>
    <property type="match status" value="1"/>
</dbReference>
<evidence type="ECO:0000313" key="1">
    <source>
        <dbReference type="EMBL" id="NOU59550.1"/>
    </source>
</evidence>
<dbReference type="RefSeq" id="WP_171594826.1">
    <property type="nucleotide sequence ID" value="NZ_RZNH01000008.1"/>
</dbReference>
<organism evidence="1 2">
    <name type="scientific">Marinifilum caeruleilacunae</name>
    <dbReference type="NCBI Taxonomy" id="2499076"/>
    <lineage>
        <taxon>Bacteria</taxon>
        <taxon>Pseudomonadati</taxon>
        <taxon>Bacteroidota</taxon>
        <taxon>Bacteroidia</taxon>
        <taxon>Marinilabiliales</taxon>
        <taxon>Marinifilaceae</taxon>
    </lineage>
</organism>
<protein>
    <submittedName>
        <fullName evidence="1">GxxExxY protein</fullName>
    </submittedName>
</protein>
<evidence type="ECO:0000313" key="2">
    <source>
        <dbReference type="Proteomes" id="UP000732105"/>
    </source>
</evidence>
<reference evidence="1 2" key="1">
    <citation type="submission" date="2018-12" db="EMBL/GenBank/DDBJ databases">
        <title>Marinifilum JC070 sp. nov., a marine bacterium isolated from Yongle Blue Hole in the South China Sea.</title>
        <authorList>
            <person name="Fu T."/>
        </authorList>
    </citation>
    <scope>NUCLEOTIDE SEQUENCE [LARGE SCALE GENOMIC DNA]</scope>
    <source>
        <strain evidence="1 2">JC070</strain>
    </source>
</reference>